<proteinExistence type="predicted"/>
<dbReference type="Proteomes" id="UP000198680">
    <property type="component" value="Unassembled WGS sequence"/>
</dbReference>
<feature type="domain" description="Glycosyltransferase subfamily 4-like N-terminal" evidence="4">
    <location>
        <begin position="18"/>
        <end position="132"/>
    </location>
</feature>
<dbReference type="PANTHER" id="PTHR12526">
    <property type="entry name" value="GLYCOSYLTRANSFERASE"/>
    <property type="match status" value="1"/>
</dbReference>
<evidence type="ECO:0000256" key="2">
    <source>
        <dbReference type="ARBA" id="ARBA00022679"/>
    </source>
</evidence>
<evidence type="ECO:0000259" key="4">
    <source>
        <dbReference type="Pfam" id="PF13439"/>
    </source>
</evidence>
<dbReference type="AlphaFoldDB" id="A0A1G9ZEE1"/>
<keyword evidence="6" id="KW-1185">Reference proteome</keyword>
<reference evidence="6" key="1">
    <citation type="submission" date="2016-10" db="EMBL/GenBank/DDBJ databases">
        <authorList>
            <person name="Varghese N."/>
            <person name="Submissions S."/>
        </authorList>
    </citation>
    <scope>NUCLEOTIDE SEQUENCE [LARGE SCALE GENOMIC DNA]</scope>
    <source>
        <strain evidence="6">DSM 45419</strain>
    </source>
</reference>
<evidence type="ECO:0000256" key="1">
    <source>
        <dbReference type="ARBA" id="ARBA00022676"/>
    </source>
</evidence>
<dbReference type="OrthoDB" id="9809227at2"/>
<dbReference type="Pfam" id="PF13439">
    <property type="entry name" value="Glyco_transf_4"/>
    <property type="match status" value="1"/>
</dbReference>
<dbReference type="EMBL" id="FNHE01000013">
    <property type="protein sequence ID" value="SDN19487.1"/>
    <property type="molecule type" value="Genomic_DNA"/>
</dbReference>
<dbReference type="InterPro" id="IPR028098">
    <property type="entry name" value="Glyco_trans_4-like_N"/>
</dbReference>
<sequence>MKILMDAGPWLPVPPPGYGGLENVVATLTAELRTRGHTVVLASVGDSTLPVDELVSAFPSGRFEQLGGPYPQVVGTAHAHEQVVLATLAEHALAGEPFDLVHSHVEVVGPALLAGLGDAAPPTLATLHWDTGRNADFWASFDGGGRVWFAGVSDTQVAQAPAALREQVVGVVPLSVPVDGPPPVPRTDRSDSVLVLARLCEPKGIDTALRACRAAGVPLVLAGPVGGLPDREALERALATPGHPARSHPDVTWFLRHVDPHLDGGAARWIGSVGGAAKEDLLRTSRAVLFPIRWEEPGGTAVCEALAAGTPVVAMARGCLPSLVDDGRTGFLATDEAGFTAALGRLDEIDPETCAAEARRRFAPAVMADGYERLYATTLDRARASTRSRGRLLSRGRQRALR</sequence>
<feature type="domain" description="Glycosyl transferase family 1" evidence="3">
    <location>
        <begin position="191"/>
        <end position="335"/>
    </location>
</feature>
<dbReference type="PANTHER" id="PTHR12526:SF595">
    <property type="entry name" value="BLL5217 PROTEIN"/>
    <property type="match status" value="1"/>
</dbReference>
<dbReference type="Pfam" id="PF00534">
    <property type="entry name" value="Glycos_transf_1"/>
    <property type="match status" value="1"/>
</dbReference>
<evidence type="ECO:0000259" key="3">
    <source>
        <dbReference type="Pfam" id="PF00534"/>
    </source>
</evidence>
<dbReference type="InterPro" id="IPR001296">
    <property type="entry name" value="Glyco_trans_1"/>
</dbReference>
<accession>A0A1G9ZEE1</accession>
<evidence type="ECO:0000313" key="6">
    <source>
        <dbReference type="Proteomes" id="UP000198680"/>
    </source>
</evidence>
<protein>
    <submittedName>
        <fullName evidence="5">Glycosyltransferase involved in cell wall bisynthesis</fullName>
    </submittedName>
</protein>
<keyword evidence="1" id="KW-0328">Glycosyltransferase</keyword>
<evidence type="ECO:0000313" key="5">
    <source>
        <dbReference type="EMBL" id="SDN19487.1"/>
    </source>
</evidence>
<name>A0A1G9ZEE1_9ACTN</name>
<dbReference type="RefSeq" id="WP_091223251.1">
    <property type="nucleotide sequence ID" value="NZ_FNHE01000013.1"/>
</dbReference>
<dbReference type="STRING" id="1137991.SAMN05660642_04306"/>
<dbReference type="GO" id="GO:0016757">
    <property type="term" value="F:glycosyltransferase activity"/>
    <property type="evidence" value="ECO:0007669"/>
    <property type="project" value="UniProtKB-KW"/>
</dbReference>
<dbReference type="Gene3D" id="3.40.50.2000">
    <property type="entry name" value="Glycogen Phosphorylase B"/>
    <property type="match status" value="2"/>
</dbReference>
<gene>
    <name evidence="5" type="ORF">SAMN05660642_04306</name>
</gene>
<dbReference type="SUPFAM" id="SSF53756">
    <property type="entry name" value="UDP-Glycosyltransferase/glycogen phosphorylase"/>
    <property type="match status" value="1"/>
</dbReference>
<keyword evidence="2 5" id="KW-0808">Transferase</keyword>
<organism evidence="5 6">
    <name type="scientific">Geodermatophilus siccatus</name>
    <dbReference type="NCBI Taxonomy" id="1137991"/>
    <lineage>
        <taxon>Bacteria</taxon>
        <taxon>Bacillati</taxon>
        <taxon>Actinomycetota</taxon>
        <taxon>Actinomycetes</taxon>
        <taxon>Geodermatophilales</taxon>
        <taxon>Geodermatophilaceae</taxon>
        <taxon>Geodermatophilus</taxon>
    </lineage>
</organism>